<proteinExistence type="predicted"/>
<evidence type="ECO:0000313" key="5">
    <source>
        <dbReference type="Proteomes" id="UP000429523"/>
    </source>
</evidence>
<feature type="region of interest" description="Disordered" evidence="1">
    <location>
        <begin position="1"/>
        <end position="22"/>
    </location>
</feature>
<feature type="compositionally biased region" description="Polar residues" evidence="1">
    <location>
        <begin position="134"/>
        <end position="146"/>
    </location>
</feature>
<dbReference type="Proteomes" id="UP000476176">
    <property type="component" value="Unassembled WGS sequence"/>
</dbReference>
<evidence type="ECO:0000313" key="6">
    <source>
        <dbReference type="Proteomes" id="UP000460718"/>
    </source>
</evidence>
<dbReference type="EMBL" id="QXFW01001821">
    <property type="protein sequence ID" value="KAE8985393.1"/>
    <property type="molecule type" value="Genomic_DNA"/>
</dbReference>
<dbReference type="EMBL" id="QXGC01001784">
    <property type="protein sequence ID" value="KAE9196121.1"/>
    <property type="molecule type" value="Genomic_DNA"/>
</dbReference>
<evidence type="ECO:0000313" key="3">
    <source>
        <dbReference type="EMBL" id="KAE8985393.1"/>
    </source>
</evidence>
<evidence type="ECO:0000313" key="4">
    <source>
        <dbReference type="EMBL" id="KAE9196121.1"/>
    </source>
</evidence>
<sequence length="146" mass="16044">MTLGRTGRRAPERSSVGGGRSSFTAFLEGEDMTLEAAHKLIDDDKTGKVLKIMLDKYAYSLARSSDKVRSTNTCLAYFGNAKNWLLDKYPVQGAIVKPQLQKVLSGLGKFCTKREDGGFEKKAPPCSKQDLAARTQSNSKSNNSQY</sequence>
<organism evidence="3 6">
    <name type="scientific">Phytophthora fragariae</name>
    <dbReference type="NCBI Taxonomy" id="53985"/>
    <lineage>
        <taxon>Eukaryota</taxon>
        <taxon>Sar</taxon>
        <taxon>Stramenopiles</taxon>
        <taxon>Oomycota</taxon>
        <taxon>Peronosporomycetes</taxon>
        <taxon>Peronosporales</taxon>
        <taxon>Peronosporaceae</taxon>
        <taxon>Phytophthora</taxon>
    </lineage>
</organism>
<dbReference type="EMBL" id="QXGF01001795">
    <property type="protein sequence ID" value="KAE8927756.1"/>
    <property type="molecule type" value="Genomic_DNA"/>
</dbReference>
<dbReference type="Proteomes" id="UP000429523">
    <property type="component" value="Unassembled WGS sequence"/>
</dbReference>
<dbReference type="AlphaFoldDB" id="A0A6A3J1L3"/>
<dbReference type="Proteomes" id="UP000460718">
    <property type="component" value="Unassembled WGS sequence"/>
</dbReference>
<name>A0A6A3J1L3_9STRA</name>
<protein>
    <submittedName>
        <fullName evidence="3">Uncharacterized protein</fullName>
    </submittedName>
</protein>
<comment type="caution">
    <text evidence="3">The sequence shown here is derived from an EMBL/GenBank/DDBJ whole genome shotgun (WGS) entry which is preliminary data.</text>
</comment>
<reference evidence="6 7" key="1">
    <citation type="submission" date="2018-09" db="EMBL/GenBank/DDBJ databases">
        <title>Genomic investigation of the strawberry pathogen Phytophthora fragariae indicates pathogenicity is determined by transcriptional variation in three key races.</title>
        <authorList>
            <person name="Adams T.M."/>
            <person name="Armitage A.D."/>
            <person name="Sobczyk M.K."/>
            <person name="Bates H.J."/>
            <person name="Dunwell J.M."/>
            <person name="Nellist C.F."/>
            <person name="Harrison R.J."/>
        </authorList>
    </citation>
    <scope>NUCLEOTIDE SEQUENCE [LARGE SCALE GENOMIC DNA]</scope>
    <source>
        <strain evidence="4 7">BC-23</strain>
        <strain evidence="2 5">NOV-9</strain>
        <strain evidence="3 6">SCRP245</strain>
    </source>
</reference>
<gene>
    <name evidence="4" type="ORF">PF004_g20238</name>
    <name evidence="2" type="ORF">PF009_g22082</name>
    <name evidence="3" type="ORF">PF011_g20410</name>
</gene>
<accession>A0A6A3J1L3</accession>
<evidence type="ECO:0000313" key="2">
    <source>
        <dbReference type="EMBL" id="KAE8927756.1"/>
    </source>
</evidence>
<evidence type="ECO:0000313" key="7">
    <source>
        <dbReference type="Proteomes" id="UP000476176"/>
    </source>
</evidence>
<evidence type="ECO:0000256" key="1">
    <source>
        <dbReference type="SAM" id="MobiDB-lite"/>
    </source>
</evidence>
<feature type="region of interest" description="Disordered" evidence="1">
    <location>
        <begin position="115"/>
        <end position="146"/>
    </location>
</feature>